<reference evidence="1" key="1">
    <citation type="submission" date="2016-10" db="EMBL/GenBank/DDBJ databases">
        <title>Sequence of Gallionella enrichment culture.</title>
        <authorList>
            <person name="Poehlein A."/>
            <person name="Muehling M."/>
            <person name="Daniel R."/>
        </authorList>
    </citation>
    <scope>NUCLEOTIDE SEQUENCE</scope>
</reference>
<dbReference type="AlphaFoldDB" id="A0A1J5PFI8"/>
<sequence>MICANSCGEVIDISRLPRAIATNSVPCLNSVAFQCGSNVAKPATAGPNTSVIATARASLGVIGPDMRMVILSAANTAPEVATSAPAAALASKVRRLIVVMVGLLPEFCMTPAVSAPLRLRTFISHVVFRV</sequence>
<comment type="caution">
    <text evidence="1">The sequence shown here is derived from an EMBL/GenBank/DDBJ whole genome shotgun (WGS) entry which is preliminary data.</text>
</comment>
<gene>
    <name evidence="1" type="ORF">GALL_482470</name>
</gene>
<evidence type="ECO:0000313" key="1">
    <source>
        <dbReference type="EMBL" id="OIQ70142.1"/>
    </source>
</evidence>
<proteinExistence type="predicted"/>
<dbReference type="EMBL" id="MLJW01004344">
    <property type="protein sequence ID" value="OIQ70142.1"/>
    <property type="molecule type" value="Genomic_DNA"/>
</dbReference>
<name>A0A1J5PFI8_9ZZZZ</name>
<organism evidence="1">
    <name type="scientific">mine drainage metagenome</name>
    <dbReference type="NCBI Taxonomy" id="410659"/>
    <lineage>
        <taxon>unclassified sequences</taxon>
        <taxon>metagenomes</taxon>
        <taxon>ecological metagenomes</taxon>
    </lineage>
</organism>
<protein>
    <submittedName>
        <fullName evidence="1">Uncharacterized protein</fullName>
    </submittedName>
</protein>
<accession>A0A1J5PFI8</accession>